<accession>A0A914C0U6</accession>
<dbReference type="InterPro" id="IPR003439">
    <property type="entry name" value="ABC_transporter-like_ATP-bd"/>
</dbReference>
<feature type="transmembrane region" description="Helical" evidence="13">
    <location>
        <begin position="1205"/>
        <end position="1227"/>
    </location>
</feature>
<evidence type="ECO:0000256" key="12">
    <source>
        <dbReference type="SAM" id="MobiDB-lite"/>
    </source>
</evidence>
<dbReference type="Pfam" id="PF00005">
    <property type="entry name" value="ABC_tran"/>
    <property type="match status" value="2"/>
</dbReference>
<dbReference type="PROSITE" id="PS50929">
    <property type="entry name" value="ABC_TM1F"/>
    <property type="match status" value="2"/>
</dbReference>
<dbReference type="CDD" id="cd03244">
    <property type="entry name" value="ABCC_MRP_domain2"/>
    <property type="match status" value="1"/>
</dbReference>
<dbReference type="GO" id="GO:0140359">
    <property type="term" value="F:ABC-type transporter activity"/>
    <property type="evidence" value="ECO:0007669"/>
    <property type="project" value="InterPro"/>
</dbReference>
<dbReference type="Proteomes" id="UP000887540">
    <property type="component" value="Unplaced"/>
</dbReference>
<dbReference type="Gene3D" id="3.40.50.300">
    <property type="entry name" value="P-loop containing nucleotide triphosphate hydrolases"/>
    <property type="match status" value="2"/>
</dbReference>
<comment type="similarity">
    <text evidence="2">Belongs to the ABC transporter superfamily. ABCC family. Conjugate transporter (TC 3.A.1.208) subfamily.</text>
</comment>
<proteinExistence type="inferred from homology"/>
<dbReference type="CDD" id="cd18595">
    <property type="entry name" value="ABC_6TM_MRP1_2_3_6_D1_like"/>
    <property type="match status" value="1"/>
</dbReference>
<feature type="compositionally biased region" description="Polar residues" evidence="12">
    <location>
        <begin position="244"/>
        <end position="266"/>
    </location>
</feature>
<dbReference type="InterPro" id="IPR005292">
    <property type="entry name" value="MRP"/>
</dbReference>
<dbReference type="InterPro" id="IPR003593">
    <property type="entry name" value="AAA+_ATPase"/>
</dbReference>
<evidence type="ECO:0000259" key="14">
    <source>
        <dbReference type="PROSITE" id="PS50893"/>
    </source>
</evidence>
<name>A0A914C0U6_9BILA</name>
<dbReference type="SUPFAM" id="SSF52540">
    <property type="entry name" value="P-loop containing nucleoside triphosphate hydrolases"/>
    <property type="match status" value="2"/>
</dbReference>
<feature type="transmembrane region" description="Helical" evidence="13">
    <location>
        <begin position="50"/>
        <end position="69"/>
    </location>
</feature>
<feature type="transmembrane region" description="Helical" evidence="13">
    <location>
        <begin position="81"/>
        <end position="100"/>
    </location>
</feature>
<feature type="transmembrane region" description="Helical" evidence="13">
    <location>
        <begin position="943"/>
        <end position="965"/>
    </location>
</feature>
<dbReference type="GO" id="GO:0005886">
    <property type="term" value="C:plasma membrane"/>
    <property type="evidence" value="ECO:0007669"/>
    <property type="project" value="UniProtKB-SubCell"/>
</dbReference>
<evidence type="ECO:0000259" key="15">
    <source>
        <dbReference type="PROSITE" id="PS50929"/>
    </source>
</evidence>
<dbReference type="InterPro" id="IPR036640">
    <property type="entry name" value="ABC1_TM_sf"/>
</dbReference>
<evidence type="ECO:0000313" key="16">
    <source>
        <dbReference type="Proteomes" id="UP000887540"/>
    </source>
</evidence>
<dbReference type="NCBIfam" id="TIGR00957">
    <property type="entry name" value="MRP_assoc_pro"/>
    <property type="match status" value="1"/>
</dbReference>
<dbReference type="PROSITE" id="PS50893">
    <property type="entry name" value="ABC_TRANSPORTER_2"/>
    <property type="match status" value="2"/>
</dbReference>
<dbReference type="InterPro" id="IPR011527">
    <property type="entry name" value="ABC1_TM_dom"/>
</dbReference>
<dbReference type="SMART" id="SM00382">
    <property type="entry name" value="AAA"/>
    <property type="match status" value="2"/>
</dbReference>
<dbReference type="FunFam" id="1.20.1560.10:FF:000081">
    <property type="entry name" value="Protein CBG24505"/>
    <property type="match status" value="1"/>
</dbReference>
<dbReference type="Gene3D" id="1.20.1560.10">
    <property type="entry name" value="ABC transporter type 1, transmembrane domain"/>
    <property type="match status" value="2"/>
</dbReference>
<evidence type="ECO:0000256" key="10">
    <source>
        <dbReference type="ARBA" id="ARBA00023136"/>
    </source>
</evidence>
<dbReference type="PANTHER" id="PTHR24223">
    <property type="entry name" value="ATP-BINDING CASSETTE SUB-FAMILY C"/>
    <property type="match status" value="1"/>
</dbReference>
<keyword evidence="11" id="KW-0175">Coiled coil</keyword>
<comment type="subcellular location">
    <subcellularLocation>
        <location evidence="1">Cell membrane</location>
        <topology evidence="1">Multi-pass membrane protein</topology>
    </subcellularLocation>
</comment>
<feature type="transmembrane region" description="Helical" evidence="13">
    <location>
        <begin position="326"/>
        <end position="347"/>
    </location>
</feature>
<dbReference type="FunFam" id="3.40.50.300:FF:000074">
    <property type="entry name" value="Multidrug resistance-associated protein 5 isoform 1"/>
    <property type="match status" value="1"/>
</dbReference>
<keyword evidence="6" id="KW-0677">Repeat</keyword>
<evidence type="ECO:0000256" key="13">
    <source>
        <dbReference type="SAM" id="Phobius"/>
    </source>
</evidence>
<feature type="transmembrane region" description="Helical" evidence="13">
    <location>
        <begin position="995"/>
        <end position="1018"/>
    </location>
</feature>
<dbReference type="FunFam" id="3.40.50.300:FF:000997">
    <property type="entry name" value="Multidrug resistance-associated protein 1"/>
    <property type="match status" value="1"/>
</dbReference>
<dbReference type="WBParaSite" id="ACRNAN_Path_1459.g5714.t1">
    <property type="protein sequence ID" value="ACRNAN_Path_1459.g5714.t1"/>
    <property type="gene ID" value="ACRNAN_Path_1459.g5714"/>
</dbReference>
<dbReference type="CDD" id="cd03250">
    <property type="entry name" value="ABCC_MRP_domain1"/>
    <property type="match status" value="1"/>
</dbReference>
<organism evidence="16 17">
    <name type="scientific">Acrobeloides nanus</name>
    <dbReference type="NCBI Taxonomy" id="290746"/>
    <lineage>
        <taxon>Eukaryota</taxon>
        <taxon>Metazoa</taxon>
        <taxon>Ecdysozoa</taxon>
        <taxon>Nematoda</taxon>
        <taxon>Chromadorea</taxon>
        <taxon>Rhabditida</taxon>
        <taxon>Tylenchina</taxon>
        <taxon>Cephalobomorpha</taxon>
        <taxon>Cephaloboidea</taxon>
        <taxon>Cephalobidae</taxon>
        <taxon>Acrobeloides</taxon>
    </lineage>
</organism>
<dbReference type="PROSITE" id="PS00211">
    <property type="entry name" value="ABC_TRANSPORTER_1"/>
    <property type="match status" value="2"/>
</dbReference>
<dbReference type="CDD" id="cd18603">
    <property type="entry name" value="ABC_6TM_MRP1_2_3_6_D2_like"/>
    <property type="match status" value="1"/>
</dbReference>
<evidence type="ECO:0000313" key="17">
    <source>
        <dbReference type="WBParaSite" id="ACRNAN_Path_1459.g5714.t1"/>
    </source>
</evidence>
<feature type="domain" description="ABC transporter" evidence="14">
    <location>
        <begin position="603"/>
        <end position="834"/>
    </location>
</feature>
<evidence type="ECO:0000256" key="2">
    <source>
        <dbReference type="ARBA" id="ARBA00009726"/>
    </source>
</evidence>
<keyword evidence="3" id="KW-0813">Transport</keyword>
<dbReference type="InterPro" id="IPR017871">
    <property type="entry name" value="ABC_transporter-like_CS"/>
</dbReference>
<feature type="domain" description="ABC transmembrane type-1" evidence="15">
    <location>
        <begin position="950"/>
        <end position="1235"/>
    </location>
</feature>
<evidence type="ECO:0000256" key="6">
    <source>
        <dbReference type="ARBA" id="ARBA00022737"/>
    </source>
</evidence>
<evidence type="ECO:0000256" key="7">
    <source>
        <dbReference type="ARBA" id="ARBA00022741"/>
    </source>
</evidence>
<dbReference type="SUPFAM" id="SSF90123">
    <property type="entry name" value="ABC transporter transmembrane region"/>
    <property type="match status" value="2"/>
</dbReference>
<feature type="coiled-coil region" evidence="11">
    <location>
        <begin position="827"/>
        <end position="854"/>
    </location>
</feature>
<dbReference type="InterPro" id="IPR050173">
    <property type="entry name" value="ABC_transporter_C-like"/>
</dbReference>
<evidence type="ECO:0000256" key="4">
    <source>
        <dbReference type="ARBA" id="ARBA00022475"/>
    </source>
</evidence>
<keyword evidence="4" id="KW-1003">Cell membrane</keyword>
<evidence type="ECO:0000256" key="3">
    <source>
        <dbReference type="ARBA" id="ARBA00022448"/>
    </source>
</evidence>
<keyword evidence="16" id="KW-1185">Reference proteome</keyword>
<keyword evidence="10 13" id="KW-0472">Membrane</keyword>
<dbReference type="GO" id="GO:0005524">
    <property type="term" value="F:ATP binding"/>
    <property type="evidence" value="ECO:0007669"/>
    <property type="project" value="UniProtKB-KW"/>
</dbReference>
<evidence type="ECO:0000256" key="11">
    <source>
        <dbReference type="SAM" id="Coils"/>
    </source>
</evidence>
<keyword evidence="8" id="KW-0067">ATP-binding</keyword>
<feature type="transmembrane region" description="Helical" evidence="13">
    <location>
        <begin position="120"/>
        <end position="137"/>
    </location>
</feature>
<feature type="domain" description="ABC transporter" evidence="14">
    <location>
        <begin position="1273"/>
        <end position="1507"/>
    </location>
</feature>
<feature type="transmembrane region" description="Helical" evidence="13">
    <location>
        <begin position="428"/>
        <end position="449"/>
    </location>
</feature>
<feature type="transmembrane region" description="Helical" evidence="13">
    <location>
        <begin position="1093"/>
        <end position="1114"/>
    </location>
</feature>
<feature type="transmembrane region" description="Helical" evidence="13">
    <location>
        <begin position="12"/>
        <end position="38"/>
    </location>
</feature>
<dbReference type="InterPro" id="IPR027417">
    <property type="entry name" value="P-loop_NTPase"/>
</dbReference>
<keyword evidence="7" id="KW-0547">Nucleotide-binding</keyword>
<dbReference type="GO" id="GO:0016887">
    <property type="term" value="F:ATP hydrolysis activity"/>
    <property type="evidence" value="ECO:0007669"/>
    <property type="project" value="InterPro"/>
</dbReference>
<keyword evidence="5 13" id="KW-0812">Transmembrane</keyword>
<sequence length="1524" mass="171853">MLEKNNPIPWSQLLAAKFTITCMLIADSVFLFVLAMYESFFIDIAEAVDYVYPLMLCFSMILIATFIYACQRCGKVTVGGLFLTWVLFVVCGLPELYFWISKGFNPSKMHSTDLARYLAYLIWYPLVFIQMILFSFADQPSQDRYKRLGHENTSPEKLSSFLNRQTLWWFNAICILGKKKPLEVNDLYSLNPEDSSAVLVPRWDRLWDKAMRAYKAKRASTIQGSRSRNTSSSNINGTSVELQETPMTPLLSTNENDYGTNGSTNKTSPSTEPISPPSILLRLLALFKWDIMSANAIKCFSDLLTFANPLLLKGLIKFTEDFESPLWYGVMLAITMFVASELSSLLLNHYYYIMYRVGTRVQTVLTAAVYKKTLRLSNAARRDKTVGEIVNLMALDIDRFQQITPQTHQYWSTPMQITLALILLWKQMGVSVLSGVAIMLFLLPINFLFTSKIGKYQVQQMILKDERTKMVNEVLNGIKVIKLYAWEVPMEEVITRLRNKEIMFIKKAAFLRSLSDMINTASPFLVALSTFATFIFIDSKNILTPEIAFVSLTLFNQLRTPMSTVAELITQTVQVIVSNNRLKQFLVSDELSDYVEKNPSDDFKLEDIIEVSDATMTWDKSDPQTTLQNINLSASKGSLIAIVGKVGSGKSSFLLSLLGEMEKLKGRVRVDGSIAYVPQQPWMQNQTVRQNITFGAKFDEVLYGRVMDSCCLYPDMAILSMGDLTEIGEKGINLSGGQKARIGLARSVYQNRDIYLFDDPLSAVDTHVGTQLFENVLGPNGLLKSKTRILVTHELSYLKYADLILIMSDGNIVSEGSYAELMKTGAFEQLVEECKNEQELFAQKQKEIEKEENAYTSDEDSDDTFEDDHEIDHLLGTSHMSTVSGIITRRRYNSFSKYRRRRTSTARESLVSNSTVTNRQLTGIEKVETGRVKLIVYRDYLKAMGYAFSLLFIFGMVANTIASMARNVWLTDWSDDNAISYGHNETNPQPVLLRLGVYAAIGFAEVFFLIFGMGSLLFGGVAASRNLHAPLLHAIFRAPMRFFDTTPFGRILNRIGKDIETVDILLPYNIQFFAQCILQVISTLVIIMMSTPIFGVVVIPLAVIYIIVLQYYIATSRQLKRLESITRSPIYSHLSESIQGASTIRAYDLVNKFCRVGEQKVDIHVQCKYLNYVANRWLSVRLEFIGNCVVLFSALFAALTRETTSAGVLGLSVSYSLNITFVLNFAVRQISKLETNIVSVERVKEYAEVNPEAEWDSKPEDKPPNNWPSEGHIKIVNYSTRYRPGLDLVVKKINAEINAHEKIGIVGRTGAGKSSVTLALFRMIEPAEGSIIIDDVNITNLGLHDLRANLTIIPQDPVLFSGSLRFNLDPFNRYSDEELWQALEYANLKDFAHSHPDKLEHEITEGGDNISVGQRQLVCLARALLRKSKVLVLDEATAAVDMNTDALIQRTIREQFKDSTVLTIAHRLNTIMDYDRIVVLDSGRVKEFDSPRNLLANKKSIFYSMVKSANHGVSPASSSLSSDA</sequence>
<feature type="transmembrane region" description="Helical" evidence="13">
    <location>
        <begin position="1178"/>
        <end position="1199"/>
    </location>
</feature>
<protein>
    <submittedName>
        <fullName evidence="17">Multidrug resistance-associated protein 1</fullName>
    </submittedName>
</protein>
<feature type="domain" description="ABC transmembrane type-1" evidence="15">
    <location>
        <begin position="299"/>
        <end position="574"/>
    </location>
</feature>
<dbReference type="Pfam" id="PF00664">
    <property type="entry name" value="ABC_membrane"/>
    <property type="match status" value="2"/>
</dbReference>
<reference evidence="17" key="1">
    <citation type="submission" date="2022-11" db="UniProtKB">
        <authorList>
            <consortium name="WormBaseParasite"/>
        </authorList>
    </citation>
    <scope>IDENTIFICATION</scope>
</reference>
<evidence type="ECO:0000256" key="9">
    <source>
        <dbReference type="ARBA" id="ARBA00022989"/>
    </source>
</evidence>
<feature type="transmembrane region" description="Helical" evidence="13">
    <location>
        <begin position="1064"/>
        <end position="1087"/>
    </location>
</feature>
<evidence type="ECO:0000256" key="5">
    <source>
        <dbReference type="ARBA" id="ARBA00022692"/>
    </source>
</evidence>
<feature type="region of interest" description="Disordered" evidence="12">
    <location>
        <begin position="244"/>
        <end position="273"/>
    </location>
</feature>
<dbReference type="PANTHER" id="PTHR24223:SF342">
    <property type="entry name" value="MULTIDRUG RESISTANCE-ASSOCIATED PROTEIN 1"/>
    <property type="match status" value="1"/>
</dbReference>
<evidence type="ECO:0000256" key="8">
    <source>
        <dbReference type="ARBA" id="ARBA00022840"/>
    </source>
</evidence>
<keyword evidence="9 13" id="KW-1133">Transmembrane helix</keyword>
<dbReference type="FunFam" id="1.20.1560.10:FF:000100">
    <property type="entry name" value="ABC transporter ATP-binding protein"/>
    <property type="match status" value="1"/>
</dbReference>
<evidence type="ECO:0000256" key="1">
    <source>
        <dbReference type="ARBA" id="ARBA00004651"/>
    </source>
</evidence>